<gene>
    <name evidence="1" type="ORF">ACFOS1_09920</name>
</gene>
<comment type="caution">
    <text evidence="1">The sequence shown here is derived from an EMBL/GenBank/DDBJ whole genome shotgun (WGS) entry which is preliminary data.</text>
</comment>
<evidence type="ECO:0000313" key="2">
    <source>
        <dbReference type="Proteomes" id="UP001595793"/>
    </source>
</evidence>
<dbReference type="Proteomes" id="UP001595793">
    <property type="component" value="Unassembled WGS sequence"/>
</dbReference>
<accession>A0ABV8HBQ7</accession>
<dbReference type="RefSeq" id="WP_290233474.1">
    <property type="nucleotide sequence ID" value="NZ_JAUFPZ010000002.1"/>
</dbReference>
<sequence>MKKIFGFQVSINNKTICRAGFENENSIVTCILDSIRRKNHDSEKLNISISGLNSDTHQYADWYKNNLHEGDKISIEIISNNFDTPNSIGDAYSEKDILKQKLKSYKKLKEELKDYLEE</sequence>
<name>A0ABV8HBQ7_9FLAO</name>
<reference evidence="2" key="1">
    <citation type="journal article" date="2019" name="Int. J. Syst. Evol. Microbiol.">
        <title>The Global Catalogue of Microorganisms (GCM) 10K type strain sequencing project: providing services to taxonomists for standard genome sequencing and annotation.</title>
        <authorList>
            <consortium name="The Broad Institute Genomics Platform"/>
            <consortium name="The Broad Institute Genome Sequencing Center for Infectious Disease"/>
            <person name="Wu L."/>
            <person name="Ma J."/>
        </authorList>
    </citation>
    <scope>NUCLEOTIDE SEQUENCE [LARGE SCALE GENOMIC DNA]</scope>
    <source>
        <strain evidence="2">CECT 9128</strain>
    </source>
</reference>
<organism evidence="1 2">
    <name type="scientific">Zunongwangia endophytica</name>
    <dbReference type="NCBI Taxonomy" id="1808945"/>
    <lineage>
        <taxon>Bacteria</taxon>
        <taxon>Pseudomonadati</taxon>
        <taxon>Bacteroidota</taxon>
        <taxon>Flavobacteriia</taxon>
        <taxon>Flavobacteriales</taxon>
        <taxon>Flavobacteriaceae</taxon>
        <taxon>Zunongwangia</taxon>
    </lineage>
</organism>
<dbReference type="EMBL" id="JBHSAS010000006">
    <property type="protein sequence ID" value="MFC4027719.1"/>
    <property type="molecule type" value="Genomic_DNA"/>
</dbReference>
<proteinExistence type="predicted"/>
<keyword evidence="2" id="KW-1185">Reference proteome</keyword>
<protein>
    <submittedName>
        <fullName evidence="1">Uncharacterized protein</fullName>
    </submittedName>
</protein>
<evidence type="ECO:0000313" key="1">
    <source>
        <dbReference type="EMBL" id="MFC4027719.1"/>
    </source>
</evidence>